<feature type="binding site" evidence="6">
    <location>
        <position position="226"/>
    </location>
    <ligand>
        <name>FMN</name>
        <dbReference type="ChEBI" id="CHEBI:58210"/>
    </ligand>
</feature>
<keyword evidence="2 6" id="KW-0288">FMN</keyword>
<evidence type="ECO:0000313" key="10">
    <source>
        <dbReference type="Proteomes" id="UP000318405"/>
    </source>
</evidence>
<evidence type="ECO:0000256" key="5">
    <source>
        <dbReference type="ARBA" id="ARBA00033748"/>
    </source>
</evidence>
<dbReference type="CDD" id="cd01095">
    <property type="entry name" value="Nitrilotriacetate_monoxgenase"/>
    <property type="match status" value="1"/>
</dbReference>
<keyword evidence="10" id="KW-1185">Reference proteome</keyword>
<dbReference type="PANTHER" id="PTHR30011">
    <property type="entry name" value="ALKANESULFONATE MONOOXYGENASE-RELATED"/>
    <property type="match status" value="1"/>
</dbReference>
<dbReference type="Proteomes" id="UP000318405">
    <property type="component" value="Unassembled WGS sequence"/>
</dbReference>
<dbReference type="AlphaFoldDB" id="A0A556ACW1"/>
<comment type="caution">
    <text evidence="9">The sequence shown here is derived from an EMBL/GenBank/DDBJ whole genome shotgun (WGS) entry which is preliminary data.</text>
</comment>
<feature type="compositionally biased region" description="Polar residues" evidence="7">
    <location>
        <begin position="441"/>
        <end position="453"/>
    </location>
</feature>
<name>A0A556ACW1_9BURK</name>
<dbReference type="RefSeq" id="WP_143950635.1">
    <property type="nucleotide sequence ID" value="NZ_BAABMB010000003.1"/>
</dbReference>
<sequence length="453" mass="49967">MTTSSKPDIHLGAFPLDVGHHIAAWRHPDVPADGGSSLDFYRRLAQTAERGKLDMIFFGDQMAAQYPDDETVGRTSRVTRLEPTALLSALAAATTRLGLVGTVSTSYFEPFHVARKFATLDRLSEGRSGWNVVTSFNDREAQNFNQGEVRTHAERYERAHEFVDVVQALWDSWEDDAFLRDKASGLFFDPAKLHVLDHRGKYFSARGPLNIPRSPQGQPVIVQAGSSEDGRGFAAERAEVVFTAQPSLAAARGFYADVKARAERAGRDPGHVKIMPGAMTFIGASEAEAREKYEQLQSLIDPEVGWIVLRRHLGIDVSGLDPDAPFPDLPLTPDFPSRQKLLIEMALSEKLTVRQFYERVVGARGHLLAIGTAAQVADQFEAWVDGGGADGFNLMLPWLPAALDDVVDLLVPELRRRGRFRHEYQGSTLRSHLGLPVPSNRHVQSSAQPVAQA</sequence>
<dbReference type="SUPFAM" id="SSF51679">
    <property type="entry name" value="Bacterial luciferase-like"/>
    <property type="match status" value="1"/>
</dbReference>
<gene>
    <name evidence="9" type="ORF">FOZ76_23330</name>
</gene>
<evidence type="ECO:0000256" key="3">
    <source>
        <dbReference type="ARBA" id="ARBA00023002"/>
    </source>
</evidence>
<dbReference type="InterPro" id="IPR036661">
    <property type="entry name" value="Luciferase-like_sf"/>
</dbReference>
<feature type="region of interest" description="Disordered" evidence="7">
    <location>
        <begin position="431"/>
        <end position="453"/>
    </location>
</feature>
<accession>A0A556ACW1</accession>
<feature type="binding site" evidence="6">
    <location>
        <position position="102"/>
    </location>
    <ligand>
        <name>FMN</name>
        <dbReference type="ChEBI" id="CHEBI:58210"/>
    </ligand>
</feature>
<dbReference type="GO" id="GO:0004497">
    <property type="term" value="F:monooxygenase activity"/>
    <property type="evidence" value="ECO:0007669"/>
    <property type="project" value="UniProtKB-KW"/>
</dbReference>
<protein>
    <submittedName>
        <fullName evidence="9">LLM class flavin-dependent oxidoreductase</fullName>
    </submittedName>
</protein>
<dbReference type="GO" id="GO:0016705">
    <property type="term" value="F:oxidoreductase activity, acting on paired donors, with incorporation or reduction of molecular oxygen"/>
    <property type="evidence" value="ECO:0007669"/>
    <property type="project" value="InterPro"/>
</dbReference>
<dbReference type="InterPro" id="IPR016215">
    <property type="entry name" value="NTA_MOA"/>
</dbReference>
<dbReference type="PIRSF" id="PIRSF000337">
    <property type="entry name" value="NTA_MOA"/>
    <property type="match status" value="1"/>
</dbReference>
<evidence type="ECO:0000313" key="9">
    <source>
        <dbReference type="EMBL" id="TSH90718.1"/>
    </source>
</evidence>
<keyword evidence="4" id="KW-0503">Monooxygenase</keyword>
<dbReference type="EMBL" id="VLTJ01000039">
    <property type="protein sequence ID" value="TSH90718.1"/>
    <property type="molecule type" value="Genomic_DNA"/>
</dbReference>
<feature type="binding site" evidence="6">
    <location>
        <position position="152"/>
    </location>
    <ligand>
        <name>FMN</name>
        <dbReference type="ChEBI" id="CHEBI:58210"/>
    </ligand>
</feature>
<dbReference type="Pfam" id="PF00296">
    <property type="entry name" value="Bac_luciferase"/>
    <property type="match status" value="1"/>
</dbReference>
<feature type="binding site" evidence="6">
    <location>
        <position position="156"/>
    </location>
    <ligand>
        <name>FMN</name>
        <dbReference type="ChEBI" id="CHEBI:58210"/>
    </ligand>
</feature>
<evidence type="ECO:0000256" key="2">
    <source>
        <dbReference type="ARBA" id="ARBA00022643"/>
    </source>
</evidence>
<comment type="similarity">
    <text evidence="5">Belongs to the NtaA/SnaA/DszA monooxygenase family.</text>
</comment>
<organism evidence="9 10">
    <name type="scientific">Verticiella sediminum</name>
    <dbReference type="NCBI Taxonomy" id="1247510"/>
    <lineage>
        <taxon>Bacteria</taxon>
        <taxon>Pseudomonadati</taxon>
        <taxon>Pseudomonadota</taxon>
        <taxon>Betaproteobacteria</taxon>
        <taxon>Burkholderiales</taxon>
        <taxon>Alcaligenaceae</taxon>
        <taxon>Verticiella</taxon>
    </lineage>
</organism>
<keyword evidence="3" id="KW-0560">Oxidoreductase</keyword>
<dbReference type="Gene3D" id="3.20.20.30">
    <property type="entry name" value="Luciferase-like domain"/>
    <property type="match status" value="1"/>
</dbReference>
<feature type="binding site" evidence="6">
    <location>
        <position position="60"/>
    </location>
    <ligand>
        <name>FMN</name>
        <dbReference type="ChEBI" id="CHEBI:58210"/>
    </ligand>
</feature>
<evidence type="ECO:0000259" key="8">
    <source>
        <dbReference type="Pfam" id="PF00296"/>
    </source>
</evidence>
<dbReference type="InterPro" id="IPR011251">
    <property type="entry name" value="Luciferase-like_dom"/>
</dbReference>
<evidence type="ECO:0000256" key="1">
    <source>
        <dbReference type="ARBA" id="ARBA00022630"/>
    </source>
</evidence>
<evidence type="ECO:0000256" key="4">
    <source>
        <dbReference type="ARBA" id="ARBA00023033"/>
    </source>
</evidence>
<reference evidence="9 10" key="1">
    <citation type="submission" date="2019-07" db="EMBL/GenBank/DDBJ databases">
        <title>Qingshengfaniella alkalisoli gen. nov., sp. nov., isolated from saline soil.</title>
        <authorList>
            <person name="Xu L."/>
            <person name="Huang X.-X."/>
            <person name="Sun J.-Q."/>
        </authorList>
    </citation>
    <scope>NUCLEOTIDE SEQUENCE [LARGE SCALE GENOMIC DNA]</scope>
    <source>
        <strain evidence="9 10">DSM 27279</strain>
    </source>
</reference>
<evidence type="ECO:0000256" key="7">
    <source>
        <dbReference type="SAM" id="MobiDB-lite"/>
    </source>
</evidence>
<keyword evidence="1 6" id="KW-0285">Flavoprotein</keyword>
<evidence type="ECO:0000256" key="6">
    <source>
        <dbReference type="PIRSR" id="PIRSR000337-1"/>
    </source>
</evidence>
<proteinExistence type="inferred from homology"/>
<feature type="domain" description="Luciferase-like" evidence="8">
    <location>
        <begin position="26"/>
        <end position="388"/>
    </location>
</feature>
<dbReference type="OrthoDB" id="4505903at2"/>
<feature type="binding site" evidence="6">
    <location>
        <position position="227"/>
    </location>
    <ligand>
        <name>FMN</name>
        <dbReference type="ChEBI" id="CHEBI:58210"/>
    </ligand>
</feature>
<dbReference type="InterPro" id="IPR051260">
    <property type="entry name" value="Diverse_substr_monoxygenases"/>
</dbReference>
<dbReference type="NCBIfam" id="TIGR03860">
    <property type="entry name" value="FMN_nitrolo"/>
    <property type="match status" value="1"/>
</dbReference>
<dbReference type="PANTHER" id="PTHR30011:SF16">
    <property type="entry name" value="C2H2 FINGER DOMAIN TRANSCRIPTION FACTOR (EUROFUNG)-RELATED"/>
    <property type="match status" value="1"/>
</dbReference>